<dbReference type="RefSeq" id="WP_029637746.1">
    <property type="nucleotide sequence ID" value="NZ_JACJTA010000042.1"/>
</dbReference>
<dbReference type="Proteomes" id="UP000660380">
    <property type="component" value="Unassembled WGS sequence"/>
</dbReference>
<evidence type="ECO:0000313" key="2">
    <source>
        <dbReference type="Proteomes" id="UP000660380"/>
    </source>
</evidence>
<name>A0ABR8GT18_9CYAN</name>
<protein>
    <submittedName>
        <fullName evidence="1">KGK domain protein</fullName>
    </submittedName>
</protein>
<accession>A0ABR8GT18</accession>
<sequence length="147" mass="16881">MNNKFKLIGCNDDDVVSFNGKLLKFAKFKDNLEEEFQQKVNFLVEKNDKENAPKVLNLTRLSLGECDLTINLSSAKEGKECEILRLGSKSWEKGKVRTQAFIEFFPTNTTEKAKINFTIEFSPDEPEITEPESPLDDIRRMINEITT</sequence>
<comment type="caution">
    <text evidence="1">The sequence shown here is derived from an EMBL/GenBank/DDBJ whole genome shotgun (WGS) entry which is preliminary data.</text>
</comment>
<reference evidence="1 2" key="1">
    <citation type="journal article" date="2020" name="ISME J.">
        <title>Comparative genomics reveals insights into cyanobacterial evolution and habitat adaptation.</title>
        <authorList>
            <person name="Chen M.Y."/>
            <person name="Teng W.K."/>
            <person name="Zhao L."/>
            <person name="Hu C.X."/>
            <person name="Zhou Y.K."/>
            <person name="Han B.P."/>
            <person name="Song L.R."/>
            <person name="Shu W.S."/>
        </authorList>
    </citation>
    <scope>NUCLEOTIDE SEQUENCE [LARGE SCALE GENOMIC DNA]</scope>
    <source>
        <strain evidence="1 2">FACHB-248</strain>
    </source>
</reference>
<proteinExistence type="predicted"/>
<dbReference type="Pfam" id="PF08872">
    <property type="entry name" value="KGK"/>
    <property type="match status" value="2"/>
</dbReference>
<dbReference type="EMBL" id="JACJTA010000042">
    <property type="protein sequence ID" value="MBD2606552.1"/>
    <property type="molecule type" value="Genomic_DNA"/>
</dbReference>
<dbReference type="InterPro" id="IPR014971">
    <property type="entry name" value="KGK"/>
</dbReference>
<evidence type="ECO:0000313" key="1">
    <source>
        <dbReference type="EMBL" id="MBD2606552.1"/>
    </source>
</evidence>
<keyword evidence="2" id="KW-1185">Reference proteome</keyword>
<gene>
    <name evidence="1" type="ORF">H6G81_18955</name>
</gene>
<organism evidence="1 2">
    <name type="scientific">Scytonema hofmannii FACHB-248</name>
    <dbReference type="NCBI Taxonomy" id="1842502"/>
    <lineage>
        <taxon>Bacteria</taxon>
        <taxon>Bacillati</taxon>
        <taxon>Cyanobacteriota</taxon>
        <taxon>Cyanophyceae</taxon>
        <taxon>Nostocales</taxon>
        <taxon>Scytonemataceae</taxon>
        <taxon>Scytonema</taxon>
    </lineage>
</organism>